<keyword evidence="7" id="KW-1185">Reference proteome</keyword>
<comment type="caution">
    <text evidence="6">The sequence shown here is derived from an EMBL/GenBank/DDBJ whole genome shotgun (WGS) entry which is preliminary data.</text>
</comment>
<accession>A0A498CJF3</accession>
<dbReference type="PRINTS" id="PR00039">
    <property type="entry name" value="HTHLYSR"/>
</dbReference>
<sequence length="291" mass="31250">MNLRHLEILEAVARAGTFTGAAQKLFLTQSAVSHAVAELERQAGAPLFDRMPRGVRLTPCGTLLLEEAQGILAACRELEGRLAGLEEEAPVKLVSSITIASFPLPEILRRVREILPGLQVQVRVVSAASAVEILQSGEADLALIEGAEPKGIFRSEPFGSYRLWAACAPGFPLPAEPLTPRELCAAPLLLRERGSAIRDTLDSTLFLANQTARPLWESVNSTALIQAAQAGLGITVLPDLLLAEPVAQKRLRVVALDGVDMRNEMLAVRNRNQRPSRGLRVLLDAVGGITA</sequence>
<evidence type="ECO:0000256" key="3">
    <source>
        <dbReference type="ARBA" id="ARBA00023125"/>
    </source>
</evidence>
<keyword evidence="4" id="KW-0804">Transcription</keyword>
<feature type="domain" description="HTH lysR-type" evidence="5">
    <location>
        <begin position="1"/>
        <end position="58"/>
    </location>
</feature>
<dbReference type="PROSITE" id="PS50931">
    <property type="entry name" value="HTH_LYSR"/>
    <property type="match status" value="1"/>
</dbReference>
<protein>
    <submittedName>
        <fullName evidence="6">LysR family transcriptional regulator</fullName>
    </submittedName>
</protein>
<dbReference type="FunFam" id="1.10.10.10:FF:000001">
    <property type="entry name" value="LysR family transcriptional regulator"/>
    <property type="match status" value="1"/>
</dbReference>
<evidence type="ECO:0000256" key="2">
    <source>
        <dbReference type="ARBA" id="ARBA00023015"/>
    </source>
</evidence>
<dbReference type="AlphaFoldDB" id="A0A498CJF3"/>
<keyword evidence="2" id="KW-0805">Transcription regulation</keyword>
<dbReference type="InterPro" id="IPR000847">
    <property type="entry name" value="LysR_HTH_N"/>
</dbReference>
<dbReference type="EMBL" id="RCHT01000035">
    <property type="protein sequence ID" value="RLL08166.1"/>
    <property type="molecule type" value="Genomic_DNA"/>
</dbReference>
<dbReference type="PANTHER" id="PTHR30126">
    <property type="entry name" value="HTH-TYPE TRANSCRIPTIONAL REGULATOR"/>
    <property type="match status" value="1"/>
</dbReference>
<evidence type="ECO:0000313" key="7">
    <source>
        <dbReference type="Proteomes" id="UP000276301"/>
    </source>
</evidence>
<gene>
    <name evidence="6" type="ORF">D4A47_12365</name>
</gene>
<dbReference type="SUPFAM" id="SSF53850">
    <property type="entry name" value="Periplasmic binding protein-like II"/>
    <property type="match status" value="1"/>
</dbReference>
<keyword evidence="3" id="KW-0238">DNA-binding</keyword>
<evidence type="ECO:0000259" key="5">
    <source>
        <dbReference type="PROSITE" id="PS50931"/>
    </source>
</evidence>
<dbReference type="InterPro" id="IPR036388">
    <property type="entry name" value="WH-like_DNA-bd_sf"/>
</dbReference>
<comment type="similarity">
    <text evidence="1">Belongs to the LysR transcriptional regulatory family.</text>
</comment>
<proteinExistence type="inferred from homology"/>
<dbReference type="PANTHER" id="PTHR30126:SF39">
    <property type="entry name" value="HTH-TYPE TRANSCRIPTIONAL REGULATOR CYSL"/>
    <property type="match status" value="1"/>
</dbReference>
<dbReference type="RefSeq" id="WP_121587501.1">
    <property type="nucleotide sequence ID" value="NZ_RCHT01000035.1"/>
</dbReference>
<dbReference type="InterPro" id="IPR005119">
    <property type="entry name" value="LysR_subst-bd"/>
</dbReference>
<evidence type="ECO:0000313" key="6">
    <source>
        <dbReference type="EMBL" id="RLL08166.1"/>
    </source>
</evidence>
<dbReference type="GO" id="GO:0000976">
    <property type="term" value="F:transcription cis-regulatory region binding"/>
    <property type="evidence" value="ECO:0007669"/>
    <property type="project" value="TreeGrafter"/>
</dbReference>
<dbReference type="Proteomes" id="UP000276301">
    <property type="component" value="Unassembled WGS sequence"/>
</dbReference>
<dbReference type="Pfam" id="PF03466">
    <property type="entry name" value="LysR_substrate"/>
    <property type="match status" value="1"/>
</dbReference>
<dbReference type="Gene3D" id="3.40.190.290">
    <property type="match status" value="1"/>
</dbReference>
<dbReference type="SUPFAM" id="SSF46785">
    <property type="entry name" value="Winged helix' DNA-binding domain"/>
    <property type="match status" value="1"/>
</dbReference>
<dbReference type="InterPro" id="IPR036390">
    <property type="entry name" value="WH_DNA-bd_sf"/>
</dbReference>
<dbReference type="Pfam" id="PF00126">
    <property type="entry name" value="HTH_1"/>
    <property type="match status" value="1"/>
</dbReference>
<name>A0A498CJF3_9FIRM</name>
<evidence type="ECO:0000256" key="1">
    <source>
        <dbReference type="ARBA" id="ARBA00009437"/>
    </source>
</evidence>
<dbReference type="Gene3D" id="1.10.10.10">
    <property type="entry name" value="Winged helix-like DNA-binding domain superfamily/Winged helix DNA-binding domain"/>
    <property type="match status" value="1"/>
</dbReference>
<dbReference type="GO" id="GO:0003700">
    <property type="term" value="F:DNA-binding transcription factor activity"/>
    <property type="evidence" value="ECO:0007669"/>
    <property type="project" value="InterPro"/>
</dbReference>
<organism evidence="6 7">
    <name type="scientific">Anaerotruncus massiliensis</name>
    <name type="common">ex Liu et al. 2021</name>
    <dbReference type="NCBI Taxonomy" id="2321404"/>
    <lineage>
        <taxon>Bacteria</taxon>
        <taxon>Bacillati</taxon>
        <taxon>Bacillota</taxon>
        <taxon>Clostridia</taxon>
        <taxon>Eubacteriales</taxon>
        <taxon>Oscillospiraceae</taxon>
        <taxon>Anaerotruncus</taxon>
    </lineage>
</organism>
<evidence type="ECO:0000256" key="4">
    <source>
        <dbReference type="ARBA" id="ARBA00023163"/>
    </source>
</evidence>
<reference evidence="6 7" key="1">
    <citation type="submission" date="2018-10" db="EMBL/GenBank/DDBJ databases">
        <title>Anaerotruncus faecis sp. nov., isolated from human feces.</title>
        <authorList>
            <person name="Wang Y.-J."/>
        </authorList>
    </citation>
    <scope>NUCLEOTIDE SEQUENCE [LARGE SCALE GENOMIC DNA]</scope>
    <source>
        <strain evidence="6 7">22A2-44</strain>
    </source>
</reference>